<keyword evidence="6" id="KW-0378">Hydrolase</keyword>
<dbReference type="InterPro" id="IPR050496">
    <property type="entry name" value="SNF2_RAD54_helicase_repair"/>
</dbReference>
<dbReference type="GO" id="GO:0000785">
    <property type="term" value="C:chromatin"/>
    <property type="evidence" value="ECO:0007669"/>
    <property type="project" value="EnsemblFungi"/>
</dbReference>
<feature type="domain" description="Helicase ATP-binding" evidence="15">
    <location>
        <begin position="324"/>
        <end position="532"/>
    </location>
</feature>
<name>J7RPZ4_HUIN7</name>
<feature type="coiled-coil region" evidence="13">
    <location>
        <begin position="40"/>
        <end position="115"/>
    </location>
</feature>
<dbReference type="PANTHER" id="PTHR45629:SF7">
    <property type="entry name" value="DNA EXCISION REPAIR PROTEIN ERCC-6-RELATED"/>
    <property type="match status" value="1"/>
</dbReference>
<evidence type="ECO:0000256" key="7">
    <source>
        <dbReference type="ARBA" id="ARBA00022806"/>
    </source>
</evidence>
<keyword evidence="4" id="KW-0547">Nucleotide-binding</keyword>
<keyword evidence="9" id="KW-0238">DNA-binding</keyword>
<dbReference type="GO" id="GO:0005524">
    <property type="term" value="F:ATP binding"/>
    <property type="evidence" value="ECO:0007669"/>
    <property type="project" value="InterPro"/>
</dbReference>
<evidence type="ECO:0000256" key="5">
    <source>
        <dbReference type="ARBA" id="ARBA00022763"/>
    </source>
</evidence>
<dbReference type="PANTHER" id="PTHR45629">
    <property type="entry name" value="SNF2/RAD54 FAMILY MEMBER"/>
    <property type="match status" value="1"/>
</dbReference>
<dbReference type="InterPro" id="IPR001650">
    <property type="entry name" value="Helicase_C-like"/>
</dbReference>
<dbReference type="SMART" id="SM00487">
    <property type="entry name" value="DEXDc"/>
    <property type="match status" value="1"/>
</dbReference>
<dbReference type="SUPFAM" id="SSF52540">
    <property type="entry name" value="P-loop containing nucleoside triphosphate hydrolases"/>
    <property type="match status" value="2"/>
</dbReference>
<dbReference type="Proteomes" id="UP000006310">
    <property type="component" value="Chromosome 9"/>
</dbReference>
<dbReference type="OMA" id="PTWTGQF"/>
<sequence length="1085" mass="123391">MSRDGESDQNVLDELGLVNVLSQQSLEQRIGKNVDDLTNKKLREQELQRLERSNNLLEKLQQRKQYLERKLHNATRISVKARLKEQISELENGDMRDAKIDMRDVQRRLEALDENTVVEDNNTISFTGDGRKPGESETEYLVRIGKVTAFGSAAGFTIDGVDDDKYGETTPTLIKQELSGNDQAFAMANEQLVENIASEESSSKGQPSDQEYVDDGTATISEDDTGNEKDYIDSGNSSAELDLILANTGEAKDDGDEIYYQKRLRKWIKKRSVDRKYDKWPDLPEWRKPHPDIPTARLNDTFKVPGEIHSLLFNYQKTCVQWLYELYQQNCGGIVGDEMGLGKTIQVIAFLASLHHSGLLNGPILIVCPATVMKQWCNEFHIWWPPFRAVILHSMGSGMTQNRRTLNEEQLEEIIMNSNPDDISYSDLQNPSKLKTSIESGTAIDSLIEKIVNDGHVVITTYVGLRIHSDKLLKVKWAYAVLDEGHKIRNPDSDISLTCKKLKTPNRIILSGTPIQNNLNELWSLFDFIFPGKLGTLPVFQQQFVLPINMGGYANASNVQVQTGYKCAVALRDLISPYLLRRVKSDVAKDLPEKKEMVLFCKLTQYQKNKYMEFLNSSELDQIRGGKRHVLYGIDILRKICNHPDLLEKNEKQNTRDYGNPKRSGKMQVVKQLILLWKKQGHKTLLFTQSRQMLDILERFVSVNDPEFSDIRYLRMDGTTNISKRQNLVDQFNKGPFDLFLLTTRVGGLGINLTGANRIIIFDPDWNPSTDLQARERAWRIGQKREVSIYRLMVSGTIEEKIYHRQIFKQFLTNKILNDPRQKRFFKMNELQDLFTLGGDDGLASEEMSQEVEKLTMKLKNSASAQSDDLDKVVEIAGVSKLESFYNGKEQKEKAKNEDERLIDGLLGGSNNIEGISTHDQVVHSHMSSSKLVTKEAQRLAEEAVAALRKSRNSTKKFDIGTPTWTGKFGQAGKIKKRGKVTKKSLGSKEILNNIRAAKKEGANIDNTDTKSSSVIDSNEKILEKIENYLNSCPAYFASSKNIIEQLGIDLREKDSVVKVRALLKTISSFDKERKGWYLDEEFRN</sequence>
<evidence type="ECO:0000259" key="15">
    <source>
        <dbReference type="PROSITE" id="PS51192"/>
    </source>
</evidence>
<dbReference type="InterPro" id="IPR000330">
    <property type="entry name" value="SNF2_N"/>
</dbReference>
<evidence type="ECO:0000256" key="4">
    <source>
        <dbReference type="ARBA" id="ARBA00022741"/>
    </source>
</evidence>
<comment type="subcellular location">
    <subcellularLocation>
        <location evidence="1">Nucleus</location>
    </subcellularLocation>
</comment>
<evidence type="ECO:0000256" key="2">
    <source>
        <dbReference type="ARBA" id="ARBA00007025"/>
    </source>
</evidence>
<evidence type="ECO:0000313" key="17">
    <source>
        <dbReference type="EMBL" id="CCK71833.1"/>
    </source>
</evidence>
<dbReference type="Gene3D" id="3.40.50.10810">
    <property type="entry name" value="Tandem AAA-ATPase domain"/>
    <property type="match status" value="1"/>
</dbReference>
<evidence type="ECO:0000256" key="9">
    <source>
        <dbReference type="ARBA" id="ARBA00023125"/>
    </source>
</evidence>
<protein>
    <recommendedName>
        <fullName evidence="3">DNA helicase</fullName>
        <ecNumber evidence="3">3.6.4.12</ecNumber>
    </recommendedName>
</protein>
<feature type="domain" description="Helicase C-terminal" evidence="16">
    <location>
        <begin position="669"/>
        <end position="832"/>
    </location>
</feature>
<dbReference type="InterPro" id="IPR058951">
    <property type="entry name" value="WHD_Rad26_CSB-like"/>
</dbReference>
<dbReference type="GO" id="GO:0006357">
    <property type="term" value="P:regulation of transcription by RNA polymerase II"/>
    <property type="evidence" value="ECO:0007669"/>
    <property type="project" value="EnsemblFungi"/>
</dbReference>
<dbReference type="EC" id="3.6.4.12" evidence="3"/>
<dbReference type="InterPro" id="IPR049730">
    <property type="entry name" value="SNF2/RAD54-like_C"/>
</dbReference>
<feature type="region of interest" description="Disordered" evidence="14">
    <location>
        <begin position="196"/>
        <end position="228"/>
    </location>
</feature>
<dbReference type="InterPro" id="IPR027417">
    <property type="entry name" value="P-loop_NTPase"/>
</dbReference>
<dbReference type="InterPro" id="IPR014001">
    <property type="entry name" value="Helicase_ATP-bd"/>
</dbReference>
<comment type="catalytic activity">
    <reaction evidence="12">
        <text>ATP + H2O = ADP + phosphate + H(+)</text>
        <dbReference type="Rhea" id="RHEA:13065"/>
        <dbReference type="ChEBI" id="CHEBI:15377"/>
        <dbReference type="ChEBI" id="CHEBI:15378"/>
        <dbReference type="ChEBI" id="CHEBI:30616"/>
        <dbReference type="ChEBI" id="CHEBI:43474"/>
        <dbReference type="ChEBI" id="CHEBI:456216"/>
        <dbReference type="EC" id="3.6.4.12"/>
    </reaction>
</comment>
<evidence type="ECO:0000256" key="8">
    <source>
        <dbReference type="ARBA" id="ARBA00022840"/>
    </source>
</evidence>
<dbReference type="Gene3D" id="3.40.50.300">
    <property type="entry name" value="P-loop containing nucleotide triphosphate hydrolases"/>
    <property type="match status" value="1"/>
</dbReference>
<evidence type="ECO:0000256" key="3">
    <source>
        <dbReference type="ARBA" id="ARBA00012551"/>
    </source>
</evidence>
<evidence type="ECO:0000256" key="1">
    <source>
        <dbReference type="ARBA" id="ARBA00004123"/>
    </source>
</evidence>
<evidence type="ECO:0000256" key="11">
    <source>
        <dbReference type="ARBA" id="ARBA00023242"/>
    </source>
</evidence>
<keyword evidence="18" id="KW-1185">Reference proteome</keyword>
<dbReference type="GO" id="GO:0003678">
    <property type="term" value="F:DNA helicase activity"/>
    <property type="evidence" value="ECO:0007669"/>
    <property type="project" value="UniProtKB-EC"/>
</dbReference>
<evidence type="ECO:0000313" key="18">
    <source>
        <dbReference type="Proteomes" id="UP000006310"/>
    </source>
</evidence>
<dbReference type="FunFam" id="3.40.50.10810:FF:000039">
    <property type="entry name" value="DNA repair protein Rhp26/Rad26"/>
    <property type="match status" value="1"/>
</dbReference>
<dbReference type="Pfam" id="PF00176">
    <property type="entry name" value="SNF2-rel_dom"/>
    <property type="match status" value="1"/>
</dbReference>
<dbReference type="GO" id="GO:0006283">
    <property type="term" value="P:transcription-coupled nucleotide-excision repair"/>
    <property type="evidence" value="ECO:0007669"/>
    <property type="project" value="EnsemblFungi"/>
</dbReference>
<dbReference type="CDD" id="cd18793">
    <property type="entry name" value="SF2_C_SNF"/>
    <property type="match status" value="1"/>
</dbReference>
<organism evidence="17 18">
    <name type="scientific">Huiozyma naganishii (strain ATCC MYA-139 / BCRC 22969 / CBS 8797 / KCTC 17520 / NBRC 10181 / NCYC 3082 / Yp74L-3)</name>
    <name type="common">Yeast</name>
    <name type="synonym">Kazachstania naganishii</name>
    <dbReference type="NCBI Taxonomy" id="1071383"/>
    <lineage>
        <taxon>Eukaryota</taxon>
        <taxon>Fungi</taxon>
        <taxon>Dikarya</taxon>
        <taxon>Ascomycota</taxon>
        <taxon>Saccharomycotina</taxon>
        <taxon>Saccharomycetes</taxon>
        <taxon>Saccharomycetales</taxon>
        <taxon>Saccharomycetaceae</taxon>
        <taxon>Huiozyma</taxon>
    </lineage>
</organism>
<comment type="similarity">
    <text evidence="2">Belongs to the SNF2/RAD54 helicase family.</text>
</comment>
<dbReference type="CDD" id="cd18000">
    <property type="entry name" value="DEXHc_ERCC6"/>
    <property type="match status" value="1"/>
</dbReference>
<keyword evidence="5" id="KW-0227">DNA damage</keyword>
<dbReference type="GO" id="GO:0005634">
    <property type="term" value="C:nucleus"/>
    <property type="evidence" value="ECO:0007669"/>
    <property type="project" value="TreeGrafter"/>
</dbReference>
<dbReference type="GeneID" id="34527576"/>
<gene>
    <name evidence="17" type="primary">KNAG0I00420</name>
    <name evidence="17" type="ordered locus">KNAG_0I00420</name>
</gene>
<keyword evidence="13" id="KW-0175">Coiled coil</keyword>
<accession>J7RPZ4</accession>
<dbReference type="RefSeq" id="XP_022466078.1">
    <property type="nucleotide sequence ID" value="XM_022609710.1"/>
</dbReference>
<proteinExistence type="inferred from homology"/>
<keyword evidence="10" id="KW-0234">DNA repair</keyword>
<dbReference type="EMBL" id="HE978322">
    <property type="protein sequence ID" value="CCK71833.1"/>
    <property type="molecule type" value="Genomic_DNA"/>
</dbReference>
<dbReference type="Pfam" id="PF00271">
    <property type="entry name" value="Helicase_C"/>
    <property type="match status" value="1"/>
</dbReference>
<evidence type="ECO:0000259" key="16">
    <source>
        <dbReference type="PROSITE" id="PS51194"/>
    </source>
</evidence>
<evidence type="ECO:0000256" key="10">
    <source>
        <dbReference type="ARBA" id="ARBA00023204"/>
    </source>
</evidence>
<keyword evidence="11" id="KW-0539">Nucleus</keyword>
<dbReference type="HOGENOM" id="CLU_000315_7_0_1"/>
<dbReference type="GO" id="GO:0061635">
    <property type="term" value="P:regulation of protein complex stability"/>
    <property type="evidence" value="ECO:0007669"/>
    <property type="project" value="EnsemblFungi"/>
</dbReference>
<keyword evidence="7" id="KW-0347">Helicase</keyword>
<feature type="compositionally biased region" description="Polar residues" evidence="14">
    <location>
        <begin position="198"/>
        <end position="209"/>
    </location>
</feature>
<dbReference type="OrthoDB" id="413460at2759"/>
<reference evidence="17 18" key="1">
    <citation type="journal article" date="2011" name="Proc. Natl. Acad. Sci. U.S.A.">
        <title>Evolutionary erosion of yeast sex chromosomes by mating-type switching accidents.</title>
        <authorList>
            <person name="Gordon J.L."/>
            <person name="Armisen D."/>
            <person name="Proux-Wera E."/>
            <person name="Oheigeartaigh S.S."/>
            <person name="Byrne K.P."/>
            <person name="Wolfe K.H."/>
        </authorList>
    </citation>
    <scope>NUCLEOTIDE SEQUENCE [LARGE SCALE GENOMIC DNA]</scope>
    <source>
        <strain evidence="18">ATCC MYA-139 / BCRC 22969 / CBS 8797 / CCRC 22969 / KCTC 17520 / NBRC 10181 / NCYC 3082</strain>
    </source>
</reference>
<dbReference type="eggNOG" id="KOG0387">
    <property type="taxonomic scope" value="Eukaryota"/>
</dbReference>
<dbReference type="Pfam" id="PF25875">
    <property type="entry name" value="WHD_Rad26_CSB"/>
    <property type="match status" value="1"/>
</dbReference>
<dbReference type="PROSITE" id="PS51192">
    <property type="entry name" value="HELICASE_ATP_BIND_1"/>
    <property type="match status" value="1"/>
</dbReference>
<dbReference type="AlphaFoldDB" id="J7RPZ4"/>
<dbReference type="GO" id="GO:0016787">
    <property type="term" value="F:hydrolase activity"/>
    <property type="evidence" value="ECO:0007669"/>
    <property type="project" value="UniProtKB-KW"/>
</dbReference>
<dbReference type="PROSITE" id="PS51194">
    <property type="entry name" value="HELICASE_CTER"/>
    <property type="match status" value="1"/>
</dbReference>
<dbReference type="KEGG" id="kng:KNAG_0I00420"/>
<dbReference type="SMART" id="SM00490">
    <property type="entry name" value="HELICc"/>
    <property type="match status" value="1"/>
</dbReference>
<evidence type="ECO:0000256" key="13">
    <source>
        <dbReference type="SAM" id="Coils"/>
    </source>
</evidence>
<keyword evidence="8" id="KW-0067">ATP-binding</keyword>
<evidence type="ECO:0000256" key="12">
    <source>
        <dbReference type="ARBA" id="ARBA00047995"/>
    </source>
</evidence>
<reference evidence="18" key="2">
    <citation type="submission" date="2012-08" db="EMBL/GenBank/DDBJ databases">
        <title>Genome sequence of Kazachstania naganishii.</title>
        <authorList>
            <person name="Gordon J.L."/>
            <person name="Armisen D."/>
            <person name="Proux-Wera E."/>
            <person name="OhEigeartaigh S.S."/>
            <person name="Byrne K.P."/>
            <person name="Wolfe K.H."/>
        </authorList>
    </citation>
    <scope>NUCLEOTIDE SEQUENCE [LARGE SCALE GENOMIC DNA]</scope>
    <source>
        <strain evidence="18">ATCC MYA-139 / BCRC 22969 / CBS 8797 / CCRC 22969 / KCTC 17520 / NBRC 10181 / NCYC 3082</strain>
    </source>
</reference>
<evidence type="ECO:0000256" key="6">
    <source>
        <dbReference type="ARBA" id="ARBA00022801"/>
    </source>
</evidence>
<evidence type="ECO:0000256" key="14">
    <source>
        <dbReference type="SAM" id="MobiDB-lite"/>
    </source>
</evidence>
<dbReference type="InterPro" id="IPR038718">
    <property type="entry name" value="SNF2-like_sf"/>
</dbReference>
<dbReference type="STRING" id="1071383.J7RPZ4"/>